<dbReference type="AlphaFoldDB" id="A0A923PF51"/>
<dbReference type="SMART" id="SM00450">
    <property type="entry name" value="RHOD"/>
    <property type="match status" value="1"/>
</dbReference>
<dbReference type="InterPro" id="IPR050229">
    <property type="entry name" value="GlpE_sulfurtransferase"/>
</dbReference>
<evidence type="ECO:0000313" key="3">
    <source>
        <dbReference type="Proteomes" id="UP000650081"/>
    </source>
</evidence>
<dbReference type="InterPro" id="IPR001763">
    <property type="entry name" value="Rhodanese-like_dom"/>
</dbReference>
<proteinExistence type="predicted"/>
<reference evidence="2" key="1">
    <citation type="submission" date="2020-08" db="EMBL/GenBank/DDBJ databases">
        <title>Lewinella bacteria from marine environments.</title>
        <authorList>
            <person name="Zhong Y."/>
        </authorList>
    </citation>
    <scope>NUCLEOTIDE SEQUENCE</scope>
    <source>
        <strain evidence="2">KCTC 42187</strain>
    </source>
</reference>
<dbReference type="RefSeq" id="WP_187465055.1">
    <property type="nucleotide sequence ID" value="NZ_JACSIT010000040.1"/>
</dbReference>
<dbReference type="SUPFAM" id="SSF52821">
    <property type="entry name" value="Rhodanese/Cell cycle control phosphatase"/>
    <property type="match status" value="1"/>
</dbReference>
<keyword evidence="3" id="KW-1185">Reference proteome</keyword>
<sequence>MLNFLKALFGFGGPAITPEQVRSGTIIDVRSPGEFASGHVKGARNIPLQDIPQAALKLRQLPQPIITCCASGRRSGIAASQLQAKGIDALNGGPWQRVRDMLQQ</sequence>
<dbReference type="Pfam" id="PF00581">
    <property type="entry name" value="Rhodanese"/>
    <property type="match status" value="1"/>
</dbReference>
<name>A0A923PF51_9BACT</name>
<evidence type="ECO:0000259" key="1">
    <source>
        <dbReference type="PROSITE" id="PS50206"/>
    </source>
</evidence>
<dbReference type="EMBL" id="JACSIT010000040">
    <property type="protein sequence ID" value="MBC6992927.1"/>
    <property type="molecule type" value="Genomic_DNA"/>
</dbReference>
<protein>
    <submittedName>
        <fullName evidence="2">Rhodanese-like domain-containing protein</fullName>
    </submittedName>
</protein>
<feature type="domain" description="Rhodanese" evidence="1">
    <location>
        <begin position="20"/>
        <end position="97"/>
    </location>
</feature>
<comment type="caution">
    <text evidence="2">The sequence shown here is derived from an EMBL/GenBank/DDBJ whole genome shotgun (WGS) entry which is preliminary data.</text>
</comment>
<organism evidence="2 3">
    <name type="scientific">Neolewinella lacunae</name>
    <dbReference type="NCBI Taxonomy" id="1517758"/>
    <lineage>
        <taxon>Bacteria</taxon>
        <taxon>Pseudomonadati</taxon>
        <taxon>Bacteroidota</taxon>
        <taxon>Saprospiria</taxon>
        <taxon>Saprospirales</taxon>
        <taxon>Lewinellaceae</taxon>
        <taxon>Neolewinella</taxon>
    </lineage>
</organism>
<gene>
    <name evidence="2" type="ORF">H9S92_02010</name>
</gene>
<dbReference type="PROSITE" id="PS50206">
    <property type="entry name" value="RHODANESE_3"/>
    <property type="match status" value="1"/>
</dbReference>
<dbReference type="Proteomes" id="UP000650081">
    <property type="component" value="Unassembled WGS sequence"/>
</dbReference>
<dbReference type="PANTHER" id="PTHR43031">
    <property type="entry name" value="FAD-DEPENDENT OXIDOREDUCTASE"/>
    <property type="match status" value="1"/>
</dbReference>
<dbReference type="Gene3D" id="3.40.250.10">
    <property type="entry name" value="Rhodanese-like domain"/>
    <property type="match status" value="1"/>
</dbReference>
<dbReference type="InterPro" id="IPR036873">
    <property type="entry name" value="Rhodanese-like_dom_sf"/>
</dbReference>
<dbReference type="CDD" id="cd00158">
    <property type="entry name" value="RHOD"/>
    <property type="match status" value="1"/>
</dbReference>
<dbReference type="PANTHER" id="PTHR43031:SF1">
    <property type="entry name" value="PYRIDINE NUCLEOTIDE-DISULPHIDE OXIDOREDUCTASE"/>
    <property type="match status" value="1"/>
</dbReference>
<accession>A0A923PF51</accession>
<evidence type="ECO:0000313" key="2">
    <source>
        <dbReference type="EMBL" id="MBC6992927.1"/>
    </source>
</evidence>